<comment type="caution">
    <text evidence="6">The sequence shown here is derived from an EMBL/GenBank/DDBJ whole genome shotgun (WGS) entry which is preliminary data.</text>
</comment>
<keyword evidence="7" id="KW-1185">Reference proteome</keyword>
<dbReference type="SUPFAM" id="SSF52540">
    <property type="entry name" value="P-loop containing nucleoside triphosphate hydrolases"/>
    <property type="match status" value="1"/>
</dbReference>
<reference evidence="6 7" key="1">
    <citation type="submission" date="2023-03" db="EMBL/GenBank/DDBJ databases">
        <title>MT1 and MT2 Draft Genomes of Novel Species.</title>
        <authorList>
            <person name="Venkateswaran K."/>
        </authorList>
    </citation>
    <scope>NUCLEOTIDE SEQUENCE [LARGE SCALE GENOMIC DNA]</scope>
    <source>
        <strain evidence="6 7">IF8SW-P5</strain>
    </source>
</reference>
<dbReference type="InterPro" id="IPR003593">
    <property type="entry name" value="AAA+_ATPase"/>
</dbReference>
<keyword evidence="2" id="KW-0813">Transport</keyword>
<comment type="similarity">
    <text evidence="1">Belongs to the ABC transporter superfamily.</text>
</comment>
<evidence type="ECO:0000313" key="6">
    <source>
        <dbReference type="EMBL" id="MFM2721006.1"/>
    </source>
</evidence>
<dbReference type="SMART" id="SM00382">
    <property type="entry name" value="AAA"/>
    <property type="match status" value="1"/>
</dbReference>
<dbReference type="EMBL" id="JAROCE010000003">
    <property type="protein sequence ID" value="MFM2721006.1"/>
    <property type="molecule type" value="Genomic_DNA"/>
</dbReference>
<keyword evidence="3" id="KW-0547">Nucleotide-binding</keyword>
<dbReference type="PROSITE" id="PS50893">
    <property type="entry name" value="ABC_TRANSPORTER_2"/>
    <property type="match status" value="1"/>
</dbReference>
<dbReference type="InterPro" id="IPR027417">
    <property type="entry name" value="P-loop_NTPase"/>
</dbReference>
<evidence type="ECO:0000256" key="4">
    <source>
        <dbReference type="ARBA" id="ARBA00022840"/>
    </source>
</evidence>
<proteinExistence type="inferred from homology"/>
<gene>
    <name evidence="6" type="ORF">P5G46_10880</name>
</gene>
<dbReference type="Pfam" id="PF00005">
    <property type="entry name" value="ABC_tran"/>
    <property type="match status" value="1"/>
</dbReference>
<accession>A0ABW9GIM8</accession>
<dbReference type="GO" id="GO:0005524">
    <property type="term" value="F:ATP binding"/>
    <property type="evidence" value="ECO:0007669"/>
    <property type="project" value="UniProtKB-KW"/>
</dbReference>
<dbReference type="PANTHER" id="PTHR43335:SF4">
    <property type="entry name" value="ABC TRANSPORTER, ATP-BINDING PROTEIN"/>
    <property type="match status" value="1"/>
</dbReference>
<feature type="domain" description="ABC transporter" evidence="5">
    <location>
        <begin position="6"/>
        <end position="231"/>
    </location>
</feature>
<sequence>MSDAVISVRGLRKTFGPTVAVDDVSFDIPGGRIVGLLGRNGAGKTTTIRSILGMTRPDAGETRVLGQPYAERPDAAARVGVSLDELALLRWLPVRTELRVWASYLRIADARVEEILDVVGLREAARKPARALSTGMQKRLSLGIALLASPEILILDEPLNGLDPDGIRWIRGLLRAHADQGGTVLLSSHLLAEMQETVDEVIVMQQSVRYHGSLADITANGTASLEDRFFEIVDH</sequence>
<dbReference type="Gene3D" id="3.40.50.300">
    <property type="entry name" value="P-loop containing nucleotide triphosphate hydrolases"/>
    <property type="match status" value="1"/>
</dbReference>
<dbReference type="PANTHER" id="PTHR43335">
    <property type="entry name" value="ABC TRANSPORTER, ATP-BINDING PROTEIN"/>
    <property type="match status" value="1"/>
</dbReference>
<keyword evidence="4 6" id="KW-0067">ATP-binding</keyword>
<evidence type="ECO:0000256" key="3">
    <source>
        <dbReference type="ARBA" id="ARBA00022741"/>
    </source>
</evidence>
<evidence type="ECO:0000313" key="7">
    <source>
        <dbReference type="Proteomes" id="UP001630303"/>
    </source>
</evidence>
<dbReference type="InterPro" id="IPR003439">
    <property type="entry name" value="ABC_transporter-like_ATP-bd"/>
</dbReference>
<evidence type="ECO:0000256" key="1">
    <source>
        <dbReference type="ARBA" id="ARBA00005417"/>
    </source>
</evidence>
<protein>
    <submittedName>
        <fullName evidence="6">ATP-binding cassette domain-containing protein</fullName>
    </submittedName>
</protein>
<name>A0ABW9GIM8_9MICO</name>
<organism evidence="6 7">
    <name type="scientific">Microbacterium mcarthurae</name>
    <dbReference type="NCBI Taxonomy" id="3035918"/>
    <lineage>
        <taxon>Bacteria</taxon>
        <taxon>Bacillati</taxon>
        <taxon>Actinomycetota</taxon>
        <taxon>Actinomycetes</taxon>
        <taxon>Micrococcales</taxon>
        <taxon>Microbacteriaceae</taxon>
        <taxon>Microbacterium</taxon>
    </lineage>
</organism>
<dbReference type="RefSeq" id="WP_375094775.1">
    <property type="nucleotide sequence ID" value="NZ_JAROCE010000003.1"/>
</dbReference>
<evidence type="ECO:0000256" key="2">
    <source>
        <dbReference type="ARBA" id="ARBA00022448"/>
    </source>
</evidence>
<dbReference type="Proteomes" id="UP001630303">
    <property type="component" value="Unassembled WGS sequence"/>
</dbReference>
<evidence type="ECO:0000259" key="5">
    <source>
        <dbReference type="PROSITE" id="PS50893"/>
    </source>
</evidence>